<evidence type="ECO:0000313" key="6">
    <source>
        <dbReference type="Proteomes" id="UP000242815"/>
    </source>
</evidence>
<reference evidence="7" key="2">
    <citation type="submission" date="2023-07" db="EMBL/GenBank/DDBJ databases">
        <authorList>
            <person name="de Witt J."/>
        </authorList>
    </citation>
    <scope>NUCLEOTIDE SEQUENCE [LARGE SCALE GENOMIC DNA]</scope>
    <source>
        <strain evidence="7">FZJ</strain>
    </source>
</reference>
<reference evidence="4" key="3">
    <citation type="submission" date="2024-05" db="EMBL/GenBank/DDBJ databases">
        <authorList>
            <person name="de Witt J."/>
        </authorList>
    </citation>
    <scope>NUCLEOTIDE SEQUENCE</scope>
    <source>
        <strain evidence="4">FZJ</strain>
    </source>
</reference>
<sequence>MESKNDNNQNTSPEDSAPAASAAVTPGAEHKAAAADKNTASRTRNKPRNAGGGRGPALLALVVAVAALGLSGWQWYQGQQQAGAGQSTLSQLENRITELANAQRQNQNTLGQRLDGLPSADQWQQEQRLIADLQRSQQALGQRLADLQGDARADWKLAEAEYLLRLASLRLLAAQDVRSARELLEAVDGILQEQPDSGVFAVREQLARYQAQLDALPVVDRAGIYLKLAALHGQVADLVALPVPVFDPDEVTPEEEFEDRLARRTRGERMLMRLERYVRVDFQRGKVITPLLDEAEMQRVRRTLQLTLEQAQWAVLRSEGEVYRVSIERAADMLEQFFEMDNPQVQAMRNRLNQLAGERVTLVPPDLAPLQQSLTAYIQSRQHRAPAASTGESSDE</sequence>
<gene>
    <name evidence="4" type="ORF">RED13_000798</name>
    <name evidence="5" type="ORF">SAMN05216578_105146</name>
</gene>
<name>A0A1I6BPY4_9GAMM</name>
<evidence type="ECO:0000256" key="3">
    <source>
        <dbReference type="SAM" id="Phobius"/>
    </source>
</evidence>
<dbReference type="PANTHER" id="PTHR38043:SF1">
    <property type="entry name" value="PROTEIN HEMX"/>
    <property type="match status" value="1"/>
</dbReference>
<dbReference type="STRING" id="1002526.SAMN05216578_105146"/>
<feature type="compositionally biased region" description="Low complexity" evidence="2">
    <location>
        <begin position="12"/>
        <end position="27"/>
    </location>
</feature>
<organism evidence="5 6">
    <name type="scientific">Halopseudomonas formosensis</name>
    <dbReference type="NCBI Taxonomy" id="1002526"/>
    <lineage>
        <taxon>Bacteria</taxon>
        <taxon>Pseudomonadati</taxon>
        <taxon>Pseudomonadota</taxon>
        <taxon>Gammaproteobacteria</taxon>
        <taxon>Pseudomonadales</taxon>
        <taxon>Pseudomonadaceae</taxon>
        <taxon>Halopseudomonas</taxon>
    </lineage>
</organism>
<feature type="transmembrane region" description="Helical" evidence="3">
    <location>
        <begin position="56"/>
        <end position="76"/>
    </location>
</feature>
<keyword evidence="3" id="KW-0812">Transmembrane</keyword>
<evidence type="ECO:0000256" key="2">
    <source>
        <dbReference type="SAM" id="MobiDB-lite"/>
    </source>
</evidence>
<dbReference type="Proteomes" id="UP001281217">
    <property type="component" value="Unassembled WGS sequence"/>
</dbReference>
<feature type="compositionally biased region" description="Polar residues" evidence="2">
    <location>
        <begin position="1"/>
        <end position="11"/>
    </location>
</feature>
<accession>A0A1I6BPY4</accession>
<dbReference type="GO" id="GO:0004851">
    <property type="term" value="F:uroporphyrin-III C-methyltransferase activity"/>
    <property type="evidence" value="ECO:0007669"/>
    <property type="project" value="UniProtKB-EC"/>
</dbReference>
<dbReference type="EC" id="2.1.1.107" evidence="4"/>
<keyword evidence="3" id="KW-0472">Membrane</keyword>
<reference evidence="5 6" key="1">
    <citation type="submission" date="2016-10" db="EMBL/GenBank/DDBJ databases">
        <authorList>
            <person name="de Groot N.N."/>
        </authorList>
    </citation>
    <scope>NUCLEOTIDE SEQUENCE [LARGE SCALE GENOMIC DNA]</scope>
    <source>
        <strain evidence="5 6">JCM 18415</strain>
    </source>
</reference>
<evidence type="ECO:0000256" key="1">
    <source>
        <dbReference type="SAM" id="Coils"/>
    </source>
</evidence>
<evidence type="ECO:0000313" key="7">
    <source>
        <dbReference type="Proteomes" id="UP001281217"/>
    </source>
</evidence>
<dbReference type="AlphaFoldDB" id="A0A1I6BPY4"/>
<dbReference type="EMBL" id="JAVRDO010000002">
    <property type="protein sequence ID" value="MDX9686407.1"/>
    <property type="molecule type" value="Genomic_DNA"/>
</dbReference>
<dbReference type="PANTHER" id="PTHR38043">
    <property type="entry name" value="PROTEIN HEMX"/>
    <property type="match status" value="1"/>
</dbReference>
<dbReference type="EMBL" id="FOYD01000005">
    <property type="protein sequence ID" value="SFQ82973.1"/>
    <property type="molecule type" value="Genomic_DNA"/>
</dbReference>
<feature type="coiled-coil region" evidence="1">
    <location>
        <begin position="89"/>
        <end position="150"/>
    </location>
</feature>
<keyword evidence="5" id="KW-0489">Methyltransferase</keyword>
<evidence type="ECO:0000313" key="4">
    <source>
        <dbReference type="EMBL" id="MDX9686407.1"/>
    </source>
</evidence>
<dbReference type="Proteomes" id="UP000242815">
    <property type="component" value="Unassembled WGS sequence"/>
</dbReference>
<dbReference type="OrthoDB" id="5739852at2"/>
<proteinExistence type="predicted"/>
<dbReference type="RefSeq" id="WP_090538836.1">
    <property type="nucleotide sequence ID" value="NZ_FOYD01000005.1"/>
</dbReference>
<dbReference type="GO" id="GO:0032259">
    <property type="term" value="P:methylation"/>
    <property type="evidence" value="ECO:0007669"/>
    <property type="project" value="UniProtKB-KW"/>
</dbReference>
<dbReference type="Pfam" id="PF04375">
    <property type="entry name" value="HemX"/>
    <property type="match status" value="1"/>
</dbReference>
<evidence type="ECO:0000313" key="5">
    <source>
        <dbReference type="EMBL" id="SFQ82973.1"/>
    </source>
</evidence>
<protein>
    <submittedName>
        <fullName evidence="5">Uroporphyrin-3 C-methyltransferase</fullName>
    </submittedName>
    <submittedName>
        <fullName evidence="4">Uroporphyrinogen-III C-methyltransferase</fullName>
        <ecNumber evidence="4">2.1.1.107</ecNumber>
    </submittedName>
</protein>
<dbReference type="InterPro" id="IPR007470">
    <property type="entry name" value="HemX"/>
</dbReference>
<keyword evidence="1" id="KW-0175">Coiled coil</keyword>
<keyword evidence="5" id="KW-0808">Transferase</keyword>
<feature type="region of interest" description="Disordered" evidence="2">
    <location>
        <begin position="1"/>
        <end position="55"/>
    </location>
</feature>
<keyword evidence="3" id="KW-1133">Transmembrane helix</keyword>
<keyword evidence="7" id="KW-1185">Reference proteome</keyword>